<dbReference type="InterPro" id="IPR028994">
    <property type="entry name" value="Integrin_alpha_N"/>
</dbReference>
<keyword evidence="6 8" id="KW-0472">Membrane</keyword>
<proteinExistence type="inferred from homology"/>
<evidence type="ECO:0000256" key="8">
    <source>
        <dbReference type="SAM" id="Phobius"/>
    </source>
</evidence>
<dbReference type="GO" id="GO:0005886">
    <property type="term" value="C:plasma membrane"/>
    <property type="evidence" value="ECO:0007669"/>
    <property type="project" value="TreeGrafter"/>
</dbReference>
<evidence type="ECO:0000256" key="7">
    <source>
        <dbReference type="ARBA" id="ARBA00023180"/>
    </source>
</evidence>
<feature type="domain" description="T-cell immunomodulatory protein TIP C2" evidence="10">
    <location>
        <begin position="460"/>
        <end position="599"/>
    </location>
</feature>
<dbReference type="PANTHER" id="PTHR13412:SF0">
    <property type="entry name" value="T-CELL IMMUNOMODULATORY PROTEIN"/>
    <property type="match status" value="1"/>
</dbReference>
<dbReference type="Proteomes" id="UP000711488">
    <property type="component" value="Unassembled WGS sequence"/>
</dbReference>
<evidence type="ECO:0000256" key="2">
    <source>
        <dbReference type="ARBA" id="ARBA00006496"/>
    </source>
</evidence>
<evidence type="ECO:0000256" key="4">
    <source>
        <dbReference type="ARBA" id="ARBA00022729"/>
    </source>
</evidence>
<comment type="caution">
    <text evidence="11">The sequence shown here is derived from an EMBL/GenBank/DDBJ whole genome shotgun (WGS) entry which is preliminary data.</text>
</comment>
<evidence type="ECO:0000313" key="11">
    <source>
        <dbReference type="EMBL" id="KAA0193415.1"/>
    </source>
</evidence>
<dbReference type="AlphaFoldDB" id="A0A6A0GZ82"/>
<feature type="signal peptide" evidence="9">
    <location>
        <begin position="1"/>
        <end position="32"/>
    </location>
</feature>
<reference evidence="11" key="3">
    <citation type="submission" date="2019-06" db="EMBL/GenBank/DDBJ databases">
        <authorList>
            <person name="Poynton C."/>
            <person name="Hasenbein S."/>
            <person name="Benoit J.B."/>
            <person name="Sepulveda M.S."/>
            <person name="Poelchau M.F."/>
            <person name="Murali S.C."/>
            <person name="Chen S."/>
            <person name="Glastad K.M."/>
            <person name="Werren J.H."/>
            <person name="Vineis J.H."/>
            <person name="Bowen J.L."/>
            <person name="Friedrich M."/>
            <person name="Jones J."/>
            <person name="Robertson H.M."/>
            <person name="Feyereisen R."/>
            <person name="Mechler-Hickson A."/>
            <person name="Mathers N."/>
            <person name="Lee C.E."/>
            <person name="Colbourne J.K."/>
            <person name="Biales A."/>
            <person name="Johnston J.S."/>
            <person name="Wellborn G.A."/>
            <person name="Rosendale A.J."/>
            <person name="Cridge A.G."/>
            <person name="Munoz-Torres M.C."/>
            <person name="Bain P.A."/>
            <person name="Manny A.R."/>
            <person name="Major K.M."/>
            <person name="Lambert F.N."/>
            <person name="Vulpe C.D."/>
            <person name="Tuck P."/>
            <person name="Blalock B.J."/>
            <person name="Lin Y.-Y."/>
            <person name="Smith M.E."/>
            <person name="Ochoa-Acuna H."/>
            <person name="Chen M.-J.M."/>
            <person name="Childers C.P."/>
            <person name="Qu J."/>
            <person name="Dugan S."/>
            <person name="Lee S.L."/>
            <person name="Chao H."/>
            <person name="Dinh H."/>
            <person name="Han Y."/>
            <person name="Doddapaneni H."/>
            <person name="Worley K.C."/>
            <person name="Muzny D.M."/>
            <person name="Gibbs R.A."/>
            <person name="Richards S."/>
        </authorList>
    </citation>
    <scope>NUCLEOTIDE SEQUENCE</scope>
    <source>
        <strain evidence="11">HAZT.00-mixed</strain>
        <tissue evidence="11">Whole organism</tissue>
    </source>
</reference>
<keyword evidence="4 9" id="KW-0732">Signal</keyword>
<name>A0A6A0GZ82_HYAAZ</name>
<comment type="subcellular location">
    <subcellularLocation>
        <location evidence="1">Membrane</location>
        <topology evidence="1">Single-pass type I membrane protein</topology>
    </subcellularLocation>
</comment>
<reference evidence="11" key="1">
    <citation type="submission" date="2014-08" db="EMBL/GenBank/DDBJ databases">
        <authorList>
            <person name="Murali S."/>
            <person name="Richards S."/>
            <person name="Bandaranaike D."/>
            <person name="Bellair M."/>
            <person name="Blankenburg K."/>
            <person name="Chao H."/>
            <person name="Dinh H."/>
            <person name="Doddapaneni H."/>
            <person name="Dugan-Rocha S."/>
            <person name="Elkadiri S."/>
            <person name="Gnanaolivu R."/>
            <person name="Hughes D."/>
            <person name="Lee S."/>
            <person name="Li M."/>
            <person name="Ming W."/>
            <person name="Munidasa M."/>
            <person name="Muniz J."/>
            <person name="Nguyen L."/>
            <person name="Osuji N."/>
            <person name="Pu L.-L."/>
            <person name="Puazo M."/>
            <person name="Skinner E."/>
            <person name="Qu C."/>
            <person name="Quiroz J."/>
            <person name="Raj R."/>
            <person name="Weissenberger G."/>
            <person name="Xin Y."/>
            <person name="Zou X."/>
            <person name="Han Y."/>
            <person name="Worley K."/>
            <person name="Muzny D."/>
            <person name="Gibbs R."/>
        </authorList>
    </citation>
    <scope>NUCLEOTIDE SEQUENCE</scope>
    <source>
        <strain evidence="11">HAZT.00-mixed</strain>
        <tissue evidence="11">Whole organism</tissue>
    </source>
</reference>
<dbReference type="Pfam" id="PF23122">
    <property type="entry name" value="C2_ITFG1"/>
    <property type="match status" value="1"/>
</dbReference>
<gene>
    <name evidence="11" type="ORF">HAZT_HAZT000219</name>
</gene>
<comment type="similarity">
    <text evidence="2">Belongs to the TIP family.</text>
</comment>
<sequence>MLRVCDPSQFYGLRRPQLCILLLSTLISSVLSDNITTEVFGTYNEFKPAAFGDFNSDKHTDFFVIENSLNKQECNVKVLLSFLNPPLLRPEGPNCTCPGSNVKSVVPGDYDGDGAMDIMMLSLSKNGKYDVYIAYGDTKNLTCPTEKVLTVTGQPLLMDYNGDMIADLFGADENGTRTFWLFTSSRGAPLRVPMLPSPEKTSPPLRIPSSHAFVDLNGDLAADLFVTTNETFEIWENTLTGFKLKEIIPVPVWAKVVGQTTFMDVSLNGIVEPLTVMCRNTDCSDGQIYIWSYANKTETKKKFLPIELNLSDGPDNPPWHFPCNGDPPYPYTDVINLRIADIDLDGYPDLLLTLLDSKSHPRVVIASNRACDDTSCSSHNRKFVPLWDRLTSYPGSVLGTFFDVYEDGRMDILLLHQKPDHPNEYVMAAVKDTQEYDAMFLKVLVPSGVCYSECVNQVVPYGTNPAGPSFRYAITTADDSLQEAAATQLSQSAHMALQLPYTLFGLGRNWNFVEVLQVGIALKEGSPRKYTFYSNQSSISGARDLDERDVKSRALWLTEDWQKLEFPSARNFTQIIPNSQVIVIPYPLDRPDRWVNKLYMTPSKALTLTAAALVSVCLLVALVIAILHYREKQEDRREKLQQAQEFHFDAM</sequence>
<dbReference type="PANTHER" id="PTHR13412">
    <property type="entry name" value="T-CELL IMMUNOMODULATORY PROTEIN HOMOLOG"/>
    <property type="match status" value="1"/>
</dbReference>
<accession>A0A6A0GZ82</accession>
<reference evidence="11" key="2">
    <citation type="journal article" date="2018" name="Environ. Sci. Technol.">
        <title>The Toxicogenome of Hyalella azteca: A Model for Sediment Ecotoxicology and Evolutionary Toxicology.</title>
        <authorList>
            <person name="Poynton H.C."/>
            <person name="Hasenbein S."/>
            <person name="Benoit J.B."/>
            <person name="Sepulveda M.S."/>
            <person name="Poelchau M.F."/>
            <person name="Hughes D.S.T."/>
            <person name="Murali S.C."/>
            <person name="Chen S."/>
            <person name="Glastad K.M."/>
            <person name="Goodisman M.A.D."/>
            <person name="Werren J.H."/>
            <person name="Vineis J.H."/>
            <person name="Bowen J.L."/>
            <person name="Friedrich M."/>
            <person name="Jones J."/>
            <person name="Robertson H.M."/>
            <person name="Feyereisen R."/>
            <person name="Mechler-Hickson A."/>
            <person name="Mathers N."/>
            <person name="Lee C.E."/>
            <person name="Colbourne J.K."/>
            <person name="Biales A."/>
            <person name="Johnston J.S."/>
            <person name="Wellborn G.A."/>
            <person name="Rosendale A.J."/>
            <person name="Cridge A.G."/>
            <person name="Munoz-Torres M.C."/>
            <person name="Bain P.A."/>
            <person name="Manny A.R."/>
            <person name="Major K.M."/>
            <person name="Lambert F.N."/>
            <person name="Vulpe C.D."/>
            <person name="Tuck P."/>
            <person name="Blalock B.J."/>
            <person name="Lin Y.Y."/>
            <person name="Smith M.E."/>
            <person name="Ochoa-Acuna H."/>
            <person name="Chen M.M."/>
            <person name="Childers C.P."/>
            <person name="Qu J."/>
            <person name="Dugan S."/>
            <person name="Lee S.L."/>
            <person name="Chao H."/>
            <person name="Dinh H."/>
            <person name="Han Y."/>
            <person name="Doddapaneni H."/>
            <person name="Worley K.C."/>
            <person name="Muzny D.M."/>
            <person name="Gibbs R.A."/>
            <person name="Richards S."/>
        </authorList>
    </citation>
    <scope>NUCLEOTIDE SEQUENCE</scope>
    <source>
        <strain evidence="11">HAZT.00-mixed</strain>
        <tissue evidence="11">Whole organism</tissue>
    </source>
</reference>
<evidence type="ECO:0000259" key="10">
    <source>
        <dbReference type="Pfam" id="PF23122"/>
    </source>
</evidence>
<evidence type="ECO:0000256" key="1">
    <source>
        <dbReference type="ARBA" id="ARBA00004479"/>
    </source>
</evidence>
<evidence type="ECO:0000256" key="6">
    <source>
        <dbReference type="ARBA" id="ARBA00023136"/>
    </source>
</evidence>
<protein>
    <recommendedName>
        <fullName evidence="10">T-cell immunomodulatory protein TIP C2 domain-containing protein</fullName>
    </recommendedName>
</protein>
<feature type="chain" id="PRO_5025557297" description="T-cell immunomodulatory protein TIP C2 domain-containing protein" evidence="9">
    <location>
        <begin position="33"/>
        <end position="651"/>
    </location>
</feature>
<dbReference type="EMBL" id="JQDR03010992">
    <property type="protein sequence ID" value="KAA0193415.1"/>
    <property type="molecule type" value="Genomic_DNA"/>
</dbReference>
<dbReference type="InterPro" id="IPR057089">
    <property type="entry name" value="C2_TIP"/>
</dbReference>
<dbReference type="InterPro" id="IPR013517">
    <property type="entry name" value="FG-GAP"/>
</dbReference>
<dbReference type="InterPro" id="IPR024881">
    <property type="entry name" value="Tip"/>
</dbReference>
<dbReference type="SUPFAM" id="SSF69318">
    <property type="entry name" value="Integrin alpha N-terminal domain"/>
    <property type="match status" value="1"/>
</dbReference>
<dbReference type="Gene3D" id="2.130.10.130">
    <property type="entry name" value="Integrin alpha, N-terminal"/>
    <property type="match status" value="1"/>
</dbReference>
<feature type="transmembrane region" description="Helical" evidence="8">
    <location>
        <begin position="605"/>
        <end position="629"/>
    </location>
</feature>
<dbReference type="Pfam" id="PF13517">
    <property type="entry name" value="FG-GAP_3"/>
    <property type="match status" value="1"/>
</dbReference>
<evidence type="ECO:0000256" key="5">
    <source>
        <dbReference type="ARBA" id="ARBA00022989"/>
    </source>
</evidence>
<organism evidence="11">
    <name type="scientific">Hyalella azteca</name>
    <name type="common">Amphipod</name>
    <dbReference type="NCBI Taxonomy" id="294128"/>
    <lineage>
        <taxon>Eukaryota</taxon>
        <taxon>Metazoa</taxon>
        <taxon>Ecdysozoa</taxon>
        <taxon>Arthropoda</taxon>
        <taxon>Crustacea</taxon>
        <taxon>Multicrustacea</taxon>
        <taxon>Malacostraca</taxon>
        <taxon>Eumalacostraca</taxon>
        <taxon>Peracarida</taxon>
        <taxon>Amphipoda</taxon>
        <taxon>Senticaudata</taxon>
        <taxon>Talitrida</taxon>
        <taxon>Talitroidea</taxon>
        <taxon>Hyalellidae</taxon>
        <taxon>Hyalella</taxon>
    </lineage>
</organism>
<keyword evidence="7" id="KW-0325">Glycoprotein</keyword>
<evidence type="ECO:0000256" key="9">
    <source>
        <dbReference type="SAM" id="SignalP"/>
    </source>
</evidence>
<evidence type="ECO:0000256" key="3">
    <source>
        <dbReference type="ARBA" id="ARBA00022692"/>
    </source>
</evidence>
<keyword evidence="5 8" id="KW-1133">Transmembrane helix</keyword>
<keyword evidence="3 8" id="KW-0812">Transmembrane</keyword>